<evidence type="ECO:0000313" key="1">
    <source>
        <dbReference type="EMBL" id="KAF9642200.1"/>
    </source>
</evidence>
<feature type="non-terminal residue" evidence="1">
    <location>
        <position position="1"/>
    </location>
</feature>
<proteinExistence type="predicted"/>
<feature type="non-terminal residue" evidence="1">
    <location>
        <position position="103"/>
    </location>
</feature>
<dbReference type="Proteomes" id="UP000886501">
    <property type="component" value="Unassembled WGS sequence"/>
</dbReference>
<reference evidence="1" key="2">
    <citation type="journal article" date="2020" name="Nat. Commun.">
        <title>Large-scale genome sequencing of mycorrhizal fungi provides insights into the early evolution of symbiotic traits.</title>
        <authorList>
            <person name="Miyauchi S."/>
            <person name="Kiss E."/>
            <person name="Kuo A."/>
            <person name="Drula E."/>
            <person name="Kohler A."/>
            <person name="Sanchez-Garcia M."/>
            <person name="Morin E."/>
            <person name="Andreopoulos B."/>
            <person name="Barry K.W."/>
            <person name="Bonito G."/>
            <person name="Buee M."/>
            <person name="Carver A."/>
            <person name="Chen C."/>
            <person name="Cichocki N."/>
            <person name="Clum A."/>
            <person name="Culley D."/>
            <person name="Crous P.W."/>
            <person name="Fauchery L."/>
            <person name="Girlanda M."/>
            <person name="Hayes R.D."/>
            <person name="Keri Z."/>
            <person name="LaButti K."/>
            <person name="Lipzen A."/>
            <person name="Lombard V."/>
            <person name="Magnuson J."/>
            <person name="Maillard F."/>
            <person name="Murat C."/>
            <person name="Nolan M."/>
            <person name="Ohm R.A."/>
            <person name="Pangilinan J."/>
            <person name="Pereira M.F."/>
            <person name="Perotto S."/>
            <person name="Peter M."/>
            <person name="Pfister S."/>
            <person name="Riley R."/>
            <person name="Sitrit Y."/>
            <person name="Stielow J.B."/>
            <person name="Szollosi G."/>
            <person name="Zifcakova L."/>
            <person name="Stursova M."/>
            <person name="Spatafora J.W."/>
            <person name="Tedersoo L."/>
            <person name="Vaario L.M."/>
            <person name="Yamada A."/>
            <person name="Yan M."/>
            <person name="Wang P."/>
            <person name="Xu J."/>
            <person name="Bruns T."/>
            <person name="Baldrian P."/>
            <person name="Vilgalys R."/>
            <person name="Dunand C."/>
            <person name="Henrissat B."/>
            <person name="Grigoriev I.V."/>
            <person name="Hibbett D."/>
            <person name="Nagy L.G."/>
            <person name="Martin F.M."/>
        </authorList>
    </citation>
    <scope>NUCLEOTIDE SEQUENCE</scope>
    <source>
        <strain evidence="1">P2</strain>
    </source>
</reference>
<comment type="caution">
    <text evidence="1">The sequence shown here is derived from an EMBL/GenBank/DDBJ whole genome shotgun (WGS) entry which is preliminary data.</text>
</comment>
<accession>A0ACB6YXM1</accession>
<reference evidence="1" key="1">
    <citation type="submission" date="2019-10" db="EMBL/GenBank/DDBJ databases">
        <authorList>
            <consortium name="DOE Joint Genome Institute"/>
            <person name="Kuo A."/>
            <person name="Miyauchi S."/>
            <person name="Kiss E."/>
            <person name="Drula E."/>
            <person name="Kohler A."/>
            <person name="Sanchez-Garcia M."/>
            <person name="Andreopoulos B."/>
            <person name="Barry K.W."/>
            <person name="Bonito G."/>
            <person name="Buee M."/>
            <person name="Carver A."/>
            <person name="Chen C."/>
            <person name="Cichocki N."/>
            <person name="Clum A."/>
            <person name="Culley D."/>
            <person name="Crous P.W."/>
            <person name="Fauchery L."/>
            <person name="Girlanda M."/>
            <person name="Hayes R."/>
            <person name="Keri Z."/>
            <person name="Labutti K."/>
            <person name="Lipzen A."/>
            <person name="Lombard V."/>
            <person name="Magnuson J."/>
            <person name="Maillard F."/>
            <person name="Morin E."/>
            <person name="Murat C."/>
            <person name="Nolan M."/>
            <person name="Ohm R."/>
            <person name="Pangilinan J."/>
            <person name="Pereira M."/>
            <person name="Perotto S."/>
            <person name="Peter M."/>
            <person name="Riley R."/>
            <person name="Sitrit Y."/>
            <person name="Stielow B."/>
            <person name="Szollosi G."/>
            <person name="Zifcakova L."/>
            <person name="Stursova M."/>
            <person name="Spatafora J.W."/>
            <person name="Tedersoo L."/>
            <person name="Vaario L.-M."/>
            <person name="Yamada A."/>
            <person name="Yan M."/>
            <person name="Wang P."/>
            <person name="Xu J."/>
            <person name="Bruns T."/>
            <person name="Baldrian P."/>
            <person name="Vilgalys R."/>
            <person name="Henrissat B."/>
            <person name="Grigoriev I.V."/>
            <person name="Hibbett D."/>
            <person name="Nagy L.G."/>
            <person name="Martin F.M."/>
        </authorList>
    </citation>
    <scope>NUCLEOTIDE SEQUENCE</scope>
    <source>
        <strain evidence="1">P2</strain>
    </source>
</reference>
<gene>
    <name evidence="1" type="ORF">BDM02DRAFT_3076792</name>
</gene>
<dbReference type="EMBL" id="MU118614">
    <property type="protein sequence ID" value="KAF9642200.1"/>
    <property type="molecule type" value="Genomic_DNA"/>
</dbReference>
<keyword evidence="2" id="KW-1185">Reference proteome</keyword>
<sequence length="103" mass="11261">KANILINHGGHACLADFSLVTVVADQSIVVSSCIEGGIIQWMSPELLYPELFDLKKCHPTKASDCYALGMVIYEVLSGRTPFAPHKPPAVMKKVLDGERPERP</sequence>
<protein>
    <submittedName>
        <fullName evidence="1">Kinase-like protein</fullName>
    </submittedName>
</protein>
<organism evidence="1 2">
    <name type="scientific">Thelephora ganbajun</name>
    <name type="common">Ganba fungus</name>
    <dbReference type="NCBI Taxonomy" id="370292"/>
    <lineage>
        <taxon>Eukaryota</taxon>
        <taxon>Fungi</taxon>
        <taxon>Dikarya</taxon>
        <taxon>Basidiomycota</taxon>
        <taxon>Agaricomycotina</taxon>
        <taxon>Agaricomycetes</taxon>
        <taxon>Thelephorales</taxon>
        <taxon>Thelephoraceae</taxon>
        <taxon>Thelephora</taxon>
    </lineage>
</organism>
<evidence type="ECO:0000313" key="2">
    <source>
        <dbReference type="Proteomes" id="UP000886501"/>
    </source>
</evidence>
<name>A0ACB6YXM1_THEGA</name>